<name>A0A2M9XCM2_9LEPT</name>
<dbReference type="RefSeq" id="WP_100706782.1">
    <property type="nucleotide sequence ID" value="NZ_NPDL01000008.1"/>
</dbReference>
<evidence type="ECO:0000313" key="1">
    <source>
        <dbReference type="EMBL" id="PJZ25436.1"/>
    </source>
</evidence>
<keyword evidence="2" id="KW-1185">Reference proteome</keyword>
<protein>
    <submittedName>
        <fullName evidence="1">Uncharacterized protein</fullName>
    </submittedName>
</protein>
<reference evidence="1 2" key="1">
    <citation type="submission" date="2017-07" db="EMBL/GenBank/DDBJ databases">
        <title>Leptospira spp. isolated from tropical soils.</title>
        <authorList>
            <person name="Thibeaux R."/>
            <person name="Iraola G."/>
            <person name="Ferres I."/>
            <person name="Bierque E."/>
            <person name="Girault D."/>
            <person name="Soupe-Gilbert M.-E."/>
            <person name="Picardeau M."/>
            <person name="Goarant C."/>
        </authorList>
    </citation>
    <scope>NUCLEOTIDE SEQUENCE [LARGE SCALE GENOMIC DNA]</scope>
    <source>
        <strain evidence="1 2">MCA1-C-A1</strain>
    </source>
</reference>
<comment type="caution">
    <text evidence="1">The sequence shown here is derived from an EMBL/GenBank/DDBJ whole genome shotgun (WGS) entry which is preliminary data.</text>
</comment>
<dbReference type="Proteomes" id="UP000232196">
    <property type="component" value="Unassembled WGS sequence"/>
</dbReference>
<proteinExistence type="predicted"/>
<dbReference type="AlphaFoldDB" id="A0A2M9XCM2"/>
<dbReference type="OrthoDB" id="345808at2"/>
<organism evidence="1 2">
    <name type="scientific">Leptospira hartskeerlii</name>
    <dbReference type="NCBI Taxonomy" id="2023177"/>
    <lineage>
        <taxon>Bacteria</taxon>
        <taxon>Pseudomonadati</taxon>
        <taxon>Spirochaetota</taxon>
        <taxon>Spirochaetia</taxon>
        <taxon>Leptospirales</taxon>
        <taxon>Leptospiraceae</taxon>
        <taxon>Leptospira</taxon>
    </lineage>
</organism>
<gene>
    <name evidence="1" type="ORF">CH357_10985</name>
</gene>
<sequence>MPYNYDFDEDYETGGDEDYLDEDAVTFVCEDCDHRWEDDTEGSYDGPENHICSMCGSSNVIEL</sequence>
<dbReference type="EMBL" id="NPDN01000005">
    <property type="protein sequence ID" value="PJZ25436.1"/>
    <property type="molecule type" value="Genomic_DNA"/>
</dbReference>
<evidence type="ECO:0000313" key="2">
    <source>
        <dbReference type="Proteomes" id="UP000232196"/>
    </source>
</evidence>
<accession>A0A2M9XCM2</accession>